<evidence type="ECO:0000256" key="1">
    <source>
        <dbReference type="SAM" id="MobiDB-lite"/>
    </source>
</evidence>
<accession>A0AA40SBM2</accession>
<proteinExistence type="predicted"/>
<dbReference type="EMBL" id="JACJIE010000002">
    <property type="protein sequence ID" value="MBA8943423.1"/>
    <property type="molecule type" value="Genomic_DNA"/>
</dbReference>
<organism evidence="2 3">
    <name type="scientific">Streptomyces calvus</name>
    <dbReference type="NCBI Taxonomy" id="67282"/>
    <lineage>
        <taxon>Bacteria</taxon>
        <taxon>Bacillati</taxon>
        <taxon>Actinomycetota</taxon>
        <taxon>Actinomycetes</taxon>
        <taxon>Kitasatosporales</taxon>
        <taxon>Streptomycetaceae</taxon>
        <taxon>Streptomyces</taxon>
    </lineage>
</organism>
<name>A0AA40SBM2_9ACTN</name>
<dbReference type="Proteomes" id="UP000530412">
    <property type="component" value="Unassembled WGS sequence"/>
</dbReference>
<sequence length="31" mass="3201">MSDAREATGPQMPCDPQVRLAGGAAKERGEA</sequence>
<evidence type="ECO:0000313" key="2">
    <source>
        <dbReference type="EMBL" id="MBA8943423.1"/>
    </source>
</evidence>
<comment type="caution">
    <text evidence="2">The sequence shown here is derived from an EMBL/GenBank/DDBJ whole genome shotgun (WGS) entry which is preliminary data.</text>
</comment>
<reference evidence="2 3" key="1">
    <citation type="submission" date="2020-08" db="EMBL/GenBank/DDBJ databases">
        <title>Genomic Encyclopedia of Type Strains, Phase III (KMG-III): the genomes of soil and plant-associated and newly described type strains.</title>
        <authorList>
            <person name="Whitman W."/>
        </authorList>
    </citation>
    <scope>NUCLEOTIDE SEQUENCE [LARGE SCALE GENOMIC DNA]</scope>
    <source>
        <strain evidence="2 3">CECT 3271</strain>
    </source>
</reference>
<evidence type="ECO:0000313" key="3">
    <source>
        <dbReference type="Proteomes" id="UP000530412"/>
    </source>
</evidence>
<dbReference type="AlphaFoldDB" id="A0AA40SBM2"/>
<gene>
    <name evidence="2" type="ORF">FHS33_001817</name>
</gene>
<protein>
    <submittedName>
        <fullName evidence="2">Uncharacterized protein</fullName>
    </submittedName>
</protein>
<feature type="region of interest" description="Disordered" evidence="1">
    <location>
        <begin position="1"/>
        <end position="31"/>
    </location>
</feature>